<keyword evidence="4" id="KW-0804">Transcription</keyword>
<comment type="subcellular location">
    <subcellularLocation>
        <location evidence="1">Nucleus</location>
    </subcellularLocation>
</comment>
<keyword evidence="3" id="KW-0238">DNA-binding</keyword>
<evidence type="ECO:0000256" key="4">
    <source>
        <dbReference type="ARBA" id="ARBA00023163"/>
    </source>
</evidence>
<dbReference type="GO" id="GO:0046983">
    <property type="term" value="F:protein dimerization activity"/>
    <property type="evidence" value="ECO:0007669"/>
    <property type="project" value="InterPro"/>
</dbReference>
<evidence type="ECO:0000256" key="2">
    <source>
        <dbReference type="ARBA" id="ARBA00023015"/>
    </source>
</evidence>
<dbReference type="SUPFAM" id="SSF47459">
    <property type="entry name" value="HLH, helix-loop-helix DNA-binding domain"/>
    <property type="match status" value="1"/>
</dbReference>
<dbReference type="Gene3D" id="4.10.280.10">
    <property type="entry name" value="Helix-loop-helix DNA-binding domain"/>
    <property type="match status" value="1"/>
</dbReference>
<evidence type="ECO:0000313" key="7">
    <source>
        <dbReference type="Proteomes" id="UP000694925"/>
    </source>
</evidence>
<dbReference type="AlphaFoldDB" id="A0AAJ7J5A6"/>
<keyword evidence="2" id="KW-0805">Transcription regulation</keyword>
<name>A0AAJ7J5A6_9HYME</name>
<dbReference type="GeneID" id="108627986"/>
<dbReference type="FunFam" id="4.10.280.10:FF:000009">
    <property type="entry name" value="Transcription factor HES-1"/>
    <property type="match status" value="1"/>
</dbReference>
<dbReference type="RefSeq" id="XP_017885107.1">
    <property type="nucleotide sequence ID" value="XM_018029618.2"/>
</dbReference>
<sequence length="251" mass="28227">MMSYEYPHPVSRTYQYKKITKPLLERKRRARINKCLDELKNLMIDALETEGEDINKLEKADILELTVRHLQRLQGSQASSGFTRTASDEISAEARWISGFGHCAAEAYRFLSALPGEGAEKLARHLAAGLQKSYRTNSTLKTNLLTQILASLDLTTDPLASSILNANINSAEATDQNPTMHNETICERVAVDIDETISADNRKDLSACASETKDFKEGQIAKKVKAEIKIEDDEEIDVERVDEADPMWRPW</sequence>
<dbReference type="Pfam" id="PF00010">
    <property type="entry name" value="HLH"/>
    <property type="match status" value="1"/>
</dbReference>
<keyword evidence="5" id="KW-0539">Nucleus</keyword>
<dbReference type="SMART" id="SM00353">
    <property type="entry name" value="HLH"/>
    <property type="match status" value="1"/>
</dbReference>
<dbReference type="GO" id="GO:1990837">
    <property type="term" value="F:sequence-specific double-stranded DNA binding"/>
    <property type="evidence" value="ECO:0007669"/>
    <property type="project" value="UniProtKB-ARBA"/>
</dbReference>
<keyword evidence="7" id="KW-1185">Reference proteome</keyword>
<proteinExistence type="predicted"/>
<gene>
    <name evidence="8" type="primary">LOC108627986</name>
</gene>
<dbReference type="KEGG" id="ccal:108627986"/>
<feature type="domain" description="BHLH" evidence="6">
    <location>
        <begin position="16"/>
        <end position="73"/>
    </location>
</feature>
<evidence type="ECO:0000256" key="3">
    <source>
        <dbReference type="ARBA" id="ARBA00023125"/>
    </source>
</evidence>
<evidence type="ECO:0000313" key="8">
    <source>
        <dbReference type="RefSeq" id="XP_017885107.1"/>
    </source>
</evidence>
<protein>
    <submittedName>
        <fullName evidence="8">Enhancer of split mgamma protein-like isoform X1</fullName>
    </submittedName>
</protein>
<dbReference type="InterPro" id="IPR050370">
    <property type="entry name" value="HES_HEY"/>
</dbReference>
<evidence type="ECO:0000259" key="6">
    <source>
        <dbReference type="PROSITE" id="PS50888"/>
    </source>
</evidence>
<organism evidence="7 8">
    <name type="scientific">Ceratina calcarata</name>
    <dbReference type="NCBI Taxonomy" id="156304"/>
    <lineage>
        <taxon>Eukaryota</taxon>
        <taxon>Metazoa</taxon>
        <taxon>Ecdysozoa</taxon>
        <taxon>Arthropoda</taxon>
        <taxon>Hexapoda</taxon>
        <taxon>Insecta</taxon>
        <taxon>Pterygota</taxon>
        <taxon>Neoptera</taxon>
        <taxon>Endopterygota</taxon>
        <taxon>Hymenoptera</taxon>
        <taxon>Apocrita</taxon>
        <taxon>Aculeata</taxon>
        <taxon>Apoidea</taxon>
        <taxon>Anthophila</taxon>
        <taxon>Apidae</taxon>
        <taxon>Ceratina</taxon>
        <taxon>Zadontomerus</taxon>
    </lineage>
</organism>
<evidence type="ECO:0000256" key="5">
    <source>
        <dbReference type="ARBA" id="ARBA00023242"/>
    </source>
</evidence>
<accession>A0AAJ7J5A6</accession>
<dbReference type="CDD" id="cd19741">
    <property type="entry name" value="bHLH-O_ESMB_like"/>
    <property type="match status" value="1"/>
</dbReference>
<dbReference type="PROSITE" id="PS50888">
    <property type="entry name" value="BHLH"/>
    <property type="match status" value="1"/>
</dbReference>
<dbReference type="GO" id="GO:0005634">
    <property type="term" value="C:nucleus"/>
    <property type="evidence" value="ECO:0007669"/>
    <property type="project" value="UniProtKB-SubCell"/>
</dbReference>
<dbReference type="InterPro" id="IPR036638">
    <property type="entry name" value="HLH_DNA-bd_sf"/>
</dbReference>
<dbReference type="PANTHER" id="PTHR10985">
    <property type="entry name" value="BASIC HELIX-LOOP-HELIX TRANSCRIPTION FACTOR, HES-RELATED"/>
    <property type="match status" value="1"/>
</dbReference>
<dbReference type="SUPFAM" id="SSF158457">
    <property type="entry name" value="Orange domain-like"/>
    <property type="match status" value="1"/>
</dbReference>
<dbReference type="InterPro" id="IPR011598">
    <property type="entry name" value="bHLH_dom"/>
</dbReference>
<reference evidence="8" key="1">
    <citation type="submission" date="2025-08" db="UniProtKB">
        <authorList>
            <consortium name="RefSeq"/>
        </authorList>
    </citation>
    <scope>IDENTIFICATION</scope>
    <source>
        <tissue evidence="8">Whole body</tissue>
    </source>
</reference>
<evidence type="ECO:0000256" key="1">
    <source>
        <dbReference type="ARBA" id="ARBA00004123"/>
    </source>
</evidence>
<dbReference type="Proteomes" id="UP000694925">
    <property type="component" value="Unplaced"/>
</dbReference>